<dbReference type="Proteomes" id="UP000594262">
    <property type="component" value="Unplaced"/>
</dbReference>
<sequence>MPLQRQTTVYSYPERFGSESLDSGKGSFEDLQPVFETGVTPSSPSTNSSSWKILRKLFKESRSFSSSHHNENANNNKKVRRASCEQHSVTERTSPTSLRN</sequence>
<evidence type="ECO:0000256" key="1">
    <source>
        <dbReference type="SAM" id="MobiDB-lite"/>
    </source>
</evidence>
<dbReference type="EnsemblMetazoa" id="CLYHEMT024739.1">
    <property type="protein sequence ID" value="CLYHEMP024739.1"/>
    <property type="gene ID" value="CLYHEMG024739"/>
</dbReference>
<dbReference type="AlphaFoldDB" id="A0A7M5XK99"/>
<protein>
    <submittedName>
        <fullName evidence="2">Uncharacterized protein</fullName>
    </submittedName>
</protein>
<proteinExistence type="predicted"/>
<keyword evidence="3" id="KW-1185">Reference proteome</keyword>
<organism evidence="2 3">
    <name type="scientific">Clytia hemisphaerica</name>
    <dbReference type="NCBI Taxonomy" id="252671"/>
    <lineage>
        <taxon>Eukaryota</taxon>
        <taxon>Metazoa</taxon>
        <taxon>Cnidaria</taxon>
        <taxon>Hydrozoa</taxon>
        <taxon>Hydroidolina</taxon>
        <taxon>Leptothecata</taxon>
        <taxon>Obeliida</taxon>
        <taxon>Clytiidae</taxon>
        <taxon>Clytia</taxon>
    </lineage>
</organism>
<evidence type="ECO:0000313" key="2">
    <source>
        <dbReference type="EnsemblMetazoa" id="CLYHEMP024739.1"/>
    </source>
</evidence>
<feature type="region of interest" description="Disordered" evidence="1">
    <location>
        <begin position="1"/>
        <end position="29"/>
    </location>
</feature>
<feature type="compositionally biased region" description="Polar residues" evidence="1">
    <location>
        <begin position="91"/>
        <end position="100"/>
    </location>
</feature>
<name>A0A7M5XK99_9CNID</name>
<feature type="compositionally biased region" description="Low complexity" evidence="1">
    <location>
        <begin position="63"/>
        <end position="76"/>
    </location>
</feature>
<feature type="region of interest" description="Disordered" evidence="1">
    <location>
        <begin position="62"/>
        <end position="100"/>
    </location>
</feature>
<accession>A0A7M5XK99</accession>
<feature type="compositionally biased region" description="Polar residues" evidence="1">
    <location>
        <begin position="1"/>
        <end position="10"/>
    </location>
</feature>
<reference evidence="2" key="1">
    <citation type="submission" date="2021-01" db="UniProtKB">
        <authorList>
            <consortium name="EnsemblMetazoa"/>
        </authorList>
    </citation>
    <scope>IDENTIFICATION</scope>
</reference>
<evidence type="ECO:0000313" key="3">
    <source>
        <dbReference type="Proteomes" id="UP000594262"/>
    </source>
</evidence>